<gene>
    <name evidence="9" type="ORF">PAUS00366_LOCUS9371</name>
</gene>
<dbReference type="AlphaFoldDB" id="A0A7S4AIL9"/>
<dbReference type="SUPFAM" id="SSF57959">
    <property type="entry name" value="Leucine zipper domain"/>
    <property type="match status" value="1"/>
</dbReference>
<evidence type="ECO:0000313" key="9">
    <source>
        <dbReference type="EMBL" id="CAE0716619.1"/>
    </source>
</evidence>
<comment type="similarity">
    <text evidence="2">Belongs to the bZIP family.</text>
</comment>
<dbReference type="PANTHER" id="PTHR47416">
    <property type="entry name" value="BASIC-LEUCINE ZIPPER TRANSCRIPTION FACTOR F-RELATED"/>
    <property type="match status" value="1"/>
</dbReference>
<dbReference type="Gene3D" id="1.20.5.170">
    <property type="match status" value="1"/>
</dbReference>
<dbReference type="Pfam" id="PF00170">
    <property type="entry name" value="bZIP_1"/>
    <property type="match status" value="1"/>
</dbReference>
<feature type="compositionally biased region" description="Basic residues" evidence="7">
    <location>
        <begin position="186"/>
        <end position="200"/>
    </location>
</feature>
<feature type="domain" description="BZIP" evidence="8">
    <location>
        <begin position="229"/>
        <end position="265"/>
    </location>
</feature>
<evidence type="ECO:0000256" key="2">
    <source>
        <dbReference type="ARBA" id="ARBA00007163"/>
    </source>
</evidence>
<feature type="region of interest" description="Disordered" evidence="7">
    <location>
        <begin position="162"/>
        <end position="249"/>
    </location>
</feature>
<evidence type="ECO:0000259" key="8">
    <source>
        <dbReference type="PROSITE" id="PS50217"/>
    </source>
</evidence>
<evidence type="ECO:0000256" key="7">
    <source>
        <dbReference type="SAM" id="MobiDB-lite"/>
    </source>
</evidence>
<feature type="region of interest" description="Disordered" evidence="7">
    <location>
        <begin position="826"/>
        <end position="846"/>
    </location>
</feature>
<feature type="compositionally biased region" description="Basic residues" evidence="7">
    <location>
        <begin position="227"/>
        <end position="237"/>
    </location>
</feature>
<keyword evidence="6" id="KW-0539">Nucleus</keyword>
<keyword evidence="5" id="KW-0804">Transcription</keyword>
<sequence>MTNPNQSYHLQQEDAIRDIASYPMLVKSAVSQSTIFEGESTAPNSTSSSPLSFEQRNMNMNMTNSNHNIGTTTNHDSWGMMTSNNNHSVYSDKFSRDTLSPRSAPATTSIPVGWNPASARNTPVPSVIHTEADVGGDPTITTLKTHGSTPYFPSIDRSCSGNMSVGSVSVSSSSNLVAKKTSTKVTGKKKHQASKLKKSRSNTVMAPSPNSPRSHDVGSSSAVGAPKKGHKKQRRLERNRLSAQLSRKRRKQYLEELEDRVVKLSLDMDSGRRAHASQAIDRISEIRRQVLASAEADILRYESSYDNKNIGSDNGNDKTLSLQLKLAFYLRQLENAGPLSRANSEELLILNSFLGQQLKSFSLPSHSKFILWLTLQGDIFYRGGRAASERLSAARIGEKMLASGTDKVTPASAMWPLICNEVGLSYELEERLRVYQRTTILQDNRTWLDRHTARSSALVMQSFHDTVGGLAQTVGHRENKMTQRILTPLQRVKFLAWAEKNAARIKDRLETRRTRGSRTSKVTEINIGSYVDPNYSLETTHHLAANLYILNHQLQRILKDFPYQSSPLLTTSVLKKLMRRASFESLGQQQQHKDTMTRDESFVSMKSFILNDSLIKSPSNQSLGGLNDTERSVSLNQITPQVGEQAAVEIVDQFLGFVKPIIPPIPKPIMSVKPVVHAIVPTNSSTIGPSQTQDVKASLAMDYHNHCLAPIAMSPYVAPASSALVPPSNQHVRPMEHFKDVVMHHVHTPTQPQLHVHDYSAPSQPPYQAFESDLESLIQQPQQAQAEHYYPPQQHNSCVQPLFQSLEQRSTPPVYDALSPVLQQQQQQQKAPAVKNGHVRKSSFLPPHLNSVPLDMMRDDNIYDDDFLELMGGEDDWGVGEGLDMDTTS</sequence>
<dbReference type="EMBL" id="HBIX01012591">
    <property type="protein sequence ID" value="CAE0716619.1"/>
    <property type="molecule type" value="Transcribed_RNA"/>
</dbReference>
<dbReference type="GO" id="GO:0003677">
    <property type="term" value="F:DNA binding"/>
    <property type="evidence" value="ECO:0007669"/>
    <property type="project" value="UniProtKB-KW"/>
</dbReference>
<dbReference type="SMART" id="SM00338">
    <property type="entry name" value="BRLZ"/>
    <property type="match status" value="1"/>
</dbReference>
<evidence type="ECO:0000256" key="4">
    <source>
        <dbReference type="ARBA" id="ARBA00023125"/>
    </source>
</evidence>
<dbReference type="GO" id="GO:0005634">
    <property type="term" value="C:nucleus"/>
    <property type="evidence" value="ECO:0007669"/>
    <property type="project" value="UniProtKB-SubCell"/>
</dbReference>
<evidence type="ECO:0000256" key="3">
    <source>
        <dbReference type="ARBA" id="ARBA00023015"/>
    </source>
</evidence>
<name>A0A7S4AIL9_9STRA</name>
<accession>A0A7S4AIL9</accession>
<dbReference type="PROSITE" id="PS50217">
    <property type="entry name" value="BZIP"/>
    <property type="match status" value="1"/>
</dbReference>
<comment type="subcellular location">
    <subcellularLocation>
        <location evidence="1">Nucleus</location>
    </subcellularLocation>
</comment>
<feature type="compositionally biased region" description="Low complexity" evidence="7">
    <location>
        <begin position="162"/>
        <end position="185"/>
    </location>
</feature>
<organism evidence="9">
    <name type="scientific">Pseudo-nitzschia australis</name>
    <dbReference type="NCBI Taxonomy" id="44445"/>
    <lineage>
        <taxon>Eukaryota</taxon>
        <taxon>Sar</taxon>
        <taxon>Stramenopiles</taxon>
        <taxon>Ochrophyta</taxon>
        <taxon>Bacillariophyta</taxon>
        <taxon>Bacillariophyceae</taxon>
        <taxon>Bacillariophycidae</taxon>
        <taxon>Bacillariales</taxon>
        <taxon>Bacillariaceae</taxon>
        <taxon>Pseudo-nitzschia</taxon>
    </lineage>
</organism>
<proteinExistence type="inferred from homology"/>
<evidence type="ECO:0000256" key="5">
    <source>
        <dbReference type="ARBA" id="ARBA00023163"/>
    </source>
</evidence>
<keyword evidence="3" id="KW-0805">Transcription regulation</keyword>
<keyword evidence="4" id="KW-0238">DNA-binding</keyword>
<dbReference type="InterPro" id="IPR004827">
    <property type="entry name" value="bZIP"/>
</dbReference>
<dbReference type="GO" id="GO:0003700">
    <property type="term" value="F:DNA-binding transcription factor activity"/>
    <property type="evidence" value="ECO:0007669"/>
    <property type="project" value="InterPro"/>
</dbReference>
<dbReference type="InterPro" id="IPR046347">
    <property type="entry name" value="bZIP_sf"/>
</dbReference>
<evidence type="ECO:0000256" key="6">
    <source>
        <dbReference type="ARBA" id="ARBA00023242"/>
    </source>
</evidence>
<evidence type="ECO:0000256" key="1">
    <source>
        <dbReference type="ARBA" id="ARBA00004123"/>
    </source>
</evidence>
<dbReference type="PANTHER" id="PTHR47416:SF8">
    <property type="entry name" value="BASIC-LEUCINE ZIPPER TRANSCRIPTION FACTOR E-RELATED"/>
    <property type="match status" value="1"/>
</dbReference>
<reference evidence="9" key="1">
    <citation type="submission" date="2021-01" db="EMBL/GenBank/DDBJ databases">
        <authorList>
            <person name="Corre E."/>
            <person name="Pelletier E."/>
            <person name="Niang G."/>
            <person name="Scheremetjew M."/>
            <person name="Finn R."/>
            <person name="Kale V."/>
            <person name="Holt S."/>
            <person name="Cochrane G."/>
            <person name="Meng A."/>
            <person name="Brown T."/>
            <person name="Cohen L."/>
        </authorList>
    </citation>
    <scope>NUCLEOTIDE SEQUENCE</scope>
    <source>
        <strain evidence="9">10249 10 AB</strain>
    </source>
</reference>
<protein>
    <recommendedName>
        <fullName evidence="8">BZIP domain-containing protein</fullName>
    </recommendedName>
</protein>